<organism evidence="2 3">
    <name type="scientific">Amycolatopsis ultiminotia</name>
    <dbReference type="NCBI Taxonomy" id="543629"/>
    <lineage>
        <taxon>Bacteria</taxon>
        <taxon>Bacillati</taxon>
        <taxon>Actinomycetota</taxon>
        <taxon>Actinomycetes</taxon>
        <taxon>Pseudonocardiales</taxon>
        <taxon>Pseudonocardiaceae</taxon>
        <taxon>Amycolatopsis</taxon>
    </lineage>
</organism>
<dbReference type="PANTHER" id="PTHR42951">
    <property type="entry name" value="METALLO-BETA-LACTAMASE DOMAIN-CONTAINING"/>
    <property type="match status" value="1"/>
</dbReference>
<dbReference type="CDD" id="cd16282">
    <property type="entry name" value="metallo-hydrolase-like_MBL-fold"/>
    <property type="match status" value="1"/>
</dbReference>
<feature type="domain" description="Metallo-beta-lactamase" evidence="1">
    <location>
        <begin position="37"/>
        <end position="232"/>
    </location>
</feature>
<evidence type="ECO:0000313" key="2">
    <source>
        <dbReference type="EMBL" id="GAA3543764.1"/>
    </source>
</evidence>
<protein>
    <recommendedName>
        <fullName evidence="1">Metallo-beta-lactamase domain-containing protein</fullName>
    </recommendedName>
</protein>
<dbReference type="RefSeq" id="WP_344859804.1">
    <property type="nucleotide sequence ID" value="NZ_BAAAZN010000005.1"/>
</dbReference>
<proteinExistence type="predicted"/>
<dbReference type="InterPro" id="IPR050855">
    <property type="entry name" value="NDM-1-like"/>
</dbReference>
<keyword evidence="3" id="KW-1185">Reference proteome</keyword>
<dbReference type="Proteomes" id="UP001500689">
    <property type="component" value="Unassembled WGS sequence"/>
</dbReference>
<sequence>MTTGFPATPGDVPFEKGLHRLTGHCSAWLVPDGTWGWSNAGLVTGENRSLLVDTLFDVPMTREMLSGLAGRTERRPIATVVNTHANGDHWFGNELLADAEIIASEPTATEMGSNGPDLILALLDQDGPLGRFARHIFSPFDFASITPTPANRTFADELHLDVDGVAVQLSCLGPAHTEGDSVVLVPDEGVLYAGDLLFIGGTPISWAGPLSNWIAACDRMLAMDVEFIVPGHGPVTGKDGVRGVRDYLEWVQGEAADRHRKGMSPQEAMRDISLGRFAELDERGRIAQNVLSAYYELDPEMERVDTREVFRRIAELEGFS</sequence>
<dbReference type="Gene3D" id="3.60.15.10">
    <property type="entry name" value="Ribonuclease Z/Hydroxyacylglutathione hydrolase-like"/>
    <property type="match status" value="1"/>
</dbReference>
<name>A0ABP6VZ28_9PSEU</name>
<accession>A0ABP6VZ28</accession>
<comment type="caution">
    <text evidence="2">The sequence shown here is derived from an EMBL/GenBank/DDBJ whole genome shotgun (WGS) entry which is preliminary data.</text>
</comment>
<dbReference type="SMART" id="SM00849">
    <property type="entry name" value="Lactamase_B"/>
    <property type="match status" value="1"/>
</dbReference>
<reference evidence="3" key="1">
    <citation type="journal article" date="2019" name="Int. J. Syst. Evol. Microbiol.">
        <title>The Global Catalogue of Microorganisms (GCM) 10K type strain sequencing project: providing services to taxonomists for standard genome sequencing and annotation.</title>
        <authorList>
            <consortium name="The Broad Institute Genomics Platform"/>
            <consortium name="The Broad Institute Genome Sequencing Center for Infectious Disease"/>
            <person name="Wu L."/>
            <person name="Ma J."/>
        </authorList>
    </citation>
    <scope>NUCLEOTIDE SEQUENCE [LARGE SCALE GENOMIC DNA]</scope>
    <source>
        <strain evidence="3">JCM 16898</strain>
    </source>
</reference>
<evidence type="ECO:0000313" key="3">
    <source>
        <dbReference type="Proteomes" id="UP001500689"/>
    </source>
</evidence>
<evidence type="ECO:0000259" key="1">
    <source>
        <dbReference type="SMART" id="SM00849"/>
    </source>
</evidence>
<dbReference type="PANTHER" id="PTHR42951:SF4">
    <property type="entry name" value="ACYL-COENZYME A THIOESTERASE MBLAC2"/>
    <property type="match status" value="1"/>
</dbReference>
<gene>
    <name evidence="2" type="ORF">GCM10022222_29280</name>
</gene>
<dbReference type="SUPFAM" id="SSF56281">
    <property type="entry name" value="Metallo-hydrolase/oxidoreductase"/>
    <property type="match status" value="1"/>
</dbReference>
<dbReference type="InterPro" id="IPR001279">
    <property type="entry name" value="Metallo-B-lactamas"/>
</dbReference>
<dbReference type="EMBL" id="BAAAZN010000005">
    <property type="protein sequence ID" value="GAA3543764.1"/>
    <property type="molecule type" value="Genomic_DNA"/>
</dbReference>
<dbReference type="InterPro" id="IPR036866">
    <property type="entry name" value="RibonucZ/Hydroxyglut_hydro"/>
</dbReference>
<dbReference type="Pfam" id="PF00753">
    <property type="entry name" value="Lactamase_B"/>
    <property type="match status" value="1"/>
</dbReference>